<protein>
    <submittedName>
        <fullName evidence="1">Uncharacterized protein</fullName>
    </submittedName>
</protein>
<evidence type="ECO:0000313" key="1">
    <source>
        <dbReference type="EMBL" id="CAB4166094.1"/>
    </source>
</evidence>
<accession>A0A6J5PEN4</accession>
<reference evidence="1" key="1">
    <citation type="submission" date="2020-04" db="EMBL/GenBank/DDBJ databases">
        <authorList>
            <person name="Chiriac C."/>
            <person name="Salcher M."/>
            <person name="Ghai R."/>
            <person name="Kavagutti S V."/>
        </authorList>
    </citation>
    <scope>NUCLEOTIDE SEQUENCE</scope>
</reference>
<name>A0A6J5PEN4_9CAUD</name>
<sequence length="254" mass="27535">MMEKLTEAMKLINDLNRTHGIVQRGGKKYTEVSVRIEAFRQVFGTELGINTMVLVDDGKRVVVKAMISTANDHVIGSGMAEEIRGSSNVNKTSALENCETSAIGRALAAIGLHGGTYASANEIAAVGRKEEAQRAAPAEPKEDPFGLPPATYQIFTHTGAPYKGPSESLTFQAGALVELMKVYAKTDKDREGNPVPIRNRMTMIRELKEANTPGLLAVLSSEAAKHFDEIYKKILAALGAKMNEEDEQDEDEGN</sequence>
<gene>
    <name evidence="1" type="ORF">UFOVP847_10</name>
</gene>
<dbReference type="EMBL" id="LR796789">
    <property type="protein sequence ID" value="CAB4166094.1"/>
    <property type="molecule type" value="Genomic_DNA"/>
</dbReference>
<proteinExistence type="predicted"/>
<organism evidence="1">
    <name type="scientific">uncultured Caudovirales phage</name>
    <dbReference type="NCBI Taxonomy" id="2100421"/>
    <lineage>
        <taxon>Viruses</taxon>
        <taxon>Duplodnaviria</taxon>
        <taxon>Heunggongvirae</taxon>
        <taxon>Uroviricota</taxon>
        <taxon>Caudoviricetes</taxon>
        <taxon>Peduoviridae</taxon>
        <taxon>Maltschvirus</taxon>
        <taxon>Maltschvirus maltsch</taxon>
    </lineage>
</organism>